<gene>
    <name evidence="2" type="ORF">DF3PB_3780002</name>
</gene>
<dbReference type="CDD" id="cd02042">
    <property type="entry name" value="ParAB_family"/>
    <property type="match status" value="1"/>
</dbReference>
<organism evidence="2">
    <name type="scientific">metagenome</name>
    <dbReference type="NCBI Taxonomy" id="256318"/>
    <lineage>
        <taxon>unclassified sequences</taxon>
        <taxon>metagenomes</taxon>
    </lineage>
</organism>
<dbReference type="InterPro" id="IPR002586">
    <property type="entry name" value="CobQ/CobB/MinD/ParA_Nub-bd_dom"/>
</dbReference>
<dbReference type="Pfam" id="PF01656">
    <property type="entry name" value="CbiA"/>
    <property type="match status" value="1"/>
</dbReference>
<evidence type="ECO:0000313" key="2">
    <source>
        <dbReference type="EMBL" id="SUS07095.1"/>
    </source>
</evidence>
<name>A0A380TF93_9ZZZZ</name>
<dbReference type="InterPro" id="IPR050678">
    <property type="entry name" value="DNA_Partitioning_ATPase"/>
</dbReference>
<dbReference type="PANTHER" id="PTHR13696">
    <property type="entry name" value="P-LOOP CONTAINING NUCLEOSIDE TRIPHOSPHATE HYDROLASE"/>
    <property type="match status" value="1"/>
</dbReference>
<proteinExistence type="predicted"/>
<reference evidence="2" key="1">
    <citation type="submission" date="2018-07" db="EMBL/GenBank/DDBJ databases">
        <authorList>
            <person name="Quirk P.G."/>
            <person name="Krulwich T.A."/>
        </authorList>
    </citation>
    <scope>NUCLEOTIDE SEQUENCE</scope>
</reference>
<dbReference type="InterPro" id="IPR027417">
    <property type="entry name" value="P-loop_NTPase"/>
</dbReference>
<evidence type="ECO:0000259" key="1">
    <source>
        <dbReference type="Pfam" id="PF01656"/>
    </source>
</evidence>
<protein>
    <recommendedName>
        <fullName evidence="1">CobQ/CobB/MinD/ParA nucleotide binding domain-containing protein</fullName>
    </recommendedName>
</protein>
<dbReference type="AlphaFoldDB" id="A0A380TF93"/>
<sequence>MLTSQPVGNDGSSAGDNTRGLRVVVFSSQKGGSGKTTLCGHLAVQAELTGCGPVALVDTDPQGSLAQWWNARSAEAPVFMKAQVDYLHEDLDQLERAGIRLVFIDTPPAVTDTIRRIVAFADMVVVPTKPSPHDLRAVGATVDIIDSQMKPLIFVVSDATPRARITSDTAIALSQHGTVAPVCIAHRTIYATSMIHGLTVVETQPGTAAALEVADLWNYIYARIDKPVGRAPLGTGVYQKRAAFGRRKPTPSIAVAG</sequence>
<dbReference type="PANTHER" id="PTHR13696:SF96">
    <property type="entry name" value="COBQ_COBB_MIND_PARA NUCLEOTIDE BINDING DOMAIN-CONTAINING PROTEIN"/>
    <property type="match status" value="1"/>
</dbReference>
<accession>A0A380TF93</accession>
<dbReference type="Gene3D" id="3.40.50.300">
    <property type="entry name" value="P-loop containing nucleotide triphosphate hydrolases"/>
    <property type="match status" value="1"/>
</dbReference>
<feature type="domain" description="CobQ/CobB/MinD/ParA nucleotide binding" evidence="1">
    <location>
        <begin position="25"/>
        <end position="138"/>
    </location>
</feature>
<dbReference type="EMBL" id="UIDG01000310">
    <property type="protein sequence ID" value="SUS07095.1"/>
    <property type="molecule type" value="Genomic_DNA"/>
</dbReference>
<dbReference type="SUPFAM" id="SSF52540">
    <property type="entry name" value="P-loop containing nucleoside triphosphate hydrolases"/>
    <property type="match status" value="1"/>
</dbReference>